<dbReference type="AlphaFoldDB" id="A0A059Q1N8"/>
<dbReference type="PANTHER" id="PTHR31479:SF27">
    <property type="entry name" value="OS01G0719900 PROTEIN"/>
    <property type="match status" value="1"/>
</dbReference>
<protein>
    <recommendedName>
        <fullName evidence="4">Fungal lipase-like domain-containing protein</fullName>
    </recommendedName>
</protein>
<evidence type="ECO:0000256" key="2">
    <source>
        <dbReference type="SAM" id="Phobius"/>
    </source>
</evidence>
<sequence>MTSQKDLFDVSGPTYLTYVNCYVITNVSCFLFVLRTRHYECFVQGVYVLEHDRQGPDARTSAWWRFFHFELRQVLIDAADGSIFGAVYAFQPPLHLLDPTAAASAPHYVVAFRGTITKKGSAKQDLELDLQVVCNGLEGKSRFRAAMQAIHDTLAASVGHGQQGHVWLAGLSLGSAIATLGAKTLVRASAPALPTFLFNASFVSVPVEQLGDRRLRQGIRITNSFVMTGVAAILQRRGGGVHDGERGRRSGGGVHDGERGRCGGGGLR</sequence>
<accession>A0A059Q1N8</accession>
<name>A0A059Q1N8_9POAL</name>
<reference evidence="3" key="1">
    <citation type="submission" date="2013-05" db="EMBL/GenBank/DDBJ databases">
        <title>Building the sugarcane genome for biotechnology and identifying evolutionary trends.</title>
        <authorList>
            <person name="De Setta N."/>
            <person name="Monteiro-Vitorello C.B."/>
            <person name="Metcalfe C.J."/>
            <person name="Cruz G.M.Q."/>
            <person name="Del Bem L.E."/>
            <person name="Vicentini R."/>
            <person name="Nogueira F.T.S."/>
            <person name="Campos R.A."/>
            <person name="Nunes S.L."/>
            <person name="Turrini P.C.G."/>
            <person name="Vieira A.P."/>
            <person name="Cruz E.A.O."/>
            <person name="Correa T.C.S."/>
            <person name="Hotta C.T."/>
            <person name="de Mello-Varani A."/>
            <person name="Vautrin S."/>
            <person name="Trindade A.S."/>
            <person name="Vilela M.M."/>
            <person name="Horta C.L."/>
            <person name="Sato P.M."/>
            <person name="de Andrade R.F."/>
            <person name="Nishiyama M.Y."/>
            <person name="Cardoso-Silva C.B."/>
            <person name="Scortecci K.C."/>
            <person name="Garcia A.A.F."/>
            <person name="Carneiro M.S."/>
            <person name="Kim C."/>
            <person name="Paterson A.H."/>
            <person name="Berges H."/>
            <person name="D'Hont A."/>
            <person name="de-Souza A.P."/>
            <person name="Souza G.M."/>
            <person name="Vincentz M."/>
            <person name="Kitajima J.P."/>
            <person name="Van Sluys M.-A."/>
        </authorList>
    </citation>
    <scope>NUCLEOTIDE SEQUENCE</scope>
</reference>
<proteinExistence type="predicted"/>
<evidence type="ECO:0000256" key="1">
    <source>
        <dbReference type="SAM" id="MobiDB-lite"/>
    </source>
</evidence>
<keyword evidence="2" id="KW-0472">Membrane</keyword>
<keyword evidence="2" id="KW-0812">Transmembrane</keyword>
<keyword evidence="2" id="KW-1133">Transmembrane helix</keyword>
<dbReference type="EMBL" id="KF184824">
    <property type="protein sequence ID" value="AGT16765.1"/>
    <property type="molecule type" value="Genomic_DNA"/>
</dbReference>
<dbReference type="InterPro" id="IPR029058">
    <property type="entry name" value="AB_hydrolase_fold"/>
</dbReference>
<gene>
    <name evidence="3" type="ORF">SHCRBa_103_C06_F_50</name>
</gene>
<evidence type="ECO:0000313" key="3">
    <source>
        <dbReference type="EMBL" id="AGT16765.1"/>
    </source>
</evidence>
<dbReference type="SUPFAM" id="SSF53474">
    <property type="entry name" value="alpha/beta-Hydrolases"/>
    <property type="match status" value="1"/>
</dbReference>
<evidence type="ECO:0008006" key="4">
    <source>
        <dbReference type="Google" id="ProtNLM"/>
    </source>
</evidence>
<dbReference type="PANTHER" id="PTHR31479">
    <property type="entry name" value="ALPHA/BETA-HYDROLASES SUPERFAMILY PROTEIN"/>
    <property type="match status" value="1"/>
</dbReference>
<feature type="transmembrane region" description="Helical" evidence="2">
    <location>
        <begin position="15"/>
        <end position="34"/>
    </location>
</feature>
<organism evidence="3">
    <name type="scientific">Saccharum hybrid cultivar R570</name>
    <dbReference type="NCBI Taxonomy" id="131158"/>
    <lineage>
        <taxon>Eukaryota</taxon>
        <taxon>Viridiplantae</taxon>
        <taxon>Streptophyta</taxon>
        <taxon>Embryophyta</taxon>
        <taxon>Tracheophyta</taxon>
        <taxon>Spermatophyta</taxon>
        <taxon>Magnoliopsida</taxon>
        <taxon>Liliopsida</taxon>
        <taxon>Poales</taxon>
        <taxon>Poaceae</taxon>
        <taxon>PACMAD clade</taxon>
        <taxon>Panicoideae</taxon>
        <taxon>Andropogonodae</taxon>
        <taxon>Andropogoneae</taxon>
        <taxon>Saccharinae</taxon>
        <taxon>Saccharum</taxon>
        <taxon>Saccharum officinarum species complex</taxon>
    </lineage>
</organism>
<feature type="region of interest" description="Disordered" evidence="1">
    <location>
        <begin position="238"/>
        <end position="268"/>
    </location>
</feature>
<dbReference type="Gene3D" id="3.40.50.1820">
    <property type="entry name" value="alpha/beta hydrolase"/>
    <property type="match status" value="1"/>
</dbReference>